<name>A0A645HC28_9ZZZZ</name>
<dbReference type="EMBL" id="VSSQ01090308">
    <property type="protein sequence ID" value="MPN36270.1"/>
    <property type="molecule type" value="Genomic_DNA"/>
</dbReference>
<reference evidence="2" key="1">
    <citation type="submission" date="2019-08" db="EMBL/GenBank/DDBJ databases">
        <authorList>
            <person name="Kucharzyk K."/>
            <person name="Murdoch R.W."/>
            <person name="Higgins S."/>
            <person name="Loffler F."/>
        </authorList>
    </citation>
    <scope>NUCLEOTIDE SEQUENCE</scope>
</reference>
<keyword evidence="1" id="KW-0812">Transmembrane</keyword>
<accession>A0A645HC28</accession>
<feature type="transmembrane region" description="Helical" evidence="1">
    <location>
        <begin position="39"/>
        <end position="58"/>
    </location>
</feature>
<organism evidence="2">
    <name type="scientific">bioreactor metagenome</name>
    <dbReference type="NCBI Taxonomy" id="1076179"/>
    <lineage>
        <taxon>unclassified sequences</taxon>
        <taxon>metagenomes</taxon>
        <taxon>ecological metagenomes</taxon>
    </lineage>
</organism>
<dbReference type="AlphaFoldDB" id="A0A645HC28"/>
<feature type="transmembrane region" description="Helical" evidence="1">
    <location>
        <begin position="109"/>
        <end position="132"/>
    </location>
</feature>
<feature type="transmembrane region" description="Helical" evidence="1">
    <location>
        <begin position="70"/>
        <end position="89"/>
    </location>
</feature>
<sequence length="153" mass="16078">MAADGADLGRFAGHGDVAAVAALPAHGSLAREGVAVLQGFKYFLVAFFVGFFNAGYGLEFLRQLVKAFRAGLAGHAGIHIGPFAVLASSCMLKIGGNVSKLFQFLEPEFGVLLFLVGGLGEDFGHLFIAGFFSRAGKISILVARHGFARKSFP</sequence>
<proteinExistence type="predicted"/>
<keyword evidence="1" id="KW-0472">Membrane</keyword>
<evidence type="ECO:0000313" key="2">
    <source>
        <dbReference type="EMBL" id="MPN36270.1"/>
    </source>
</evidence>
<protein>
    <submittedName>
        <fullName evidence="2">Uncharacterized protein</fullName>
    </submittedName>
</protein>
<gene>
    <name evidence="2" type="ORF">SDC9_183779</name>
</gene>
<comment type="caution">
    <text evidence="2">The sequence shown here is derived from an EMBL/GenBank/DDBJ whole genome shotgun (WGS) entry which is preliminary data.</text>
</comment>
<evidence type="ECO:0000256" key="1">
    <source>
        <dbReference type="SAM" id="Phobius"/>
    </source>
</evidence>
<keyword evidence="1" id="KW-1133">Transmembrane helix</keyword>